<gene>
    <name evidence="8" type="primary">ripA_1</name>
    <name evidence="8" type="ORF">BG845_01158</name>
</gene>
<feature type="domain" description="HTH araC/xylS-type" evidence="7">
    <location>
        <begin position="142"/>
        <end position="237"/>
    </location>
</feature>
<dbReference type="SUPFAM" id="SSF51182">
    <property type="entry name" value="RmlC-like cupins"/>
    <property type="match status" value="1"/>
</dbReference>
<dbReference type="EMBL" id="MIGB01000004">
    <property type="protein sequence ID" value="OSY42916.1"/>
    <property type="molecule type" value="Genomic_DNA"/>
</dbReference>
<keyword evidence="3" id="KW-0238">DNA-binding</keyword>
<dbReference type="InterPro" id="IPR018060">
    <property type="entry name" value="HTH_AraC"/>
</dbReference>
<dbReference type="AlphaFoldDB" id="A0A1Y2N632"/>
<dbReference type="InterPro" id="IPR009057">
    <property type="entry name" value="Homeodomain-like_sf"/>
</dbReference>
<name>A0A1Y2N632_PSEAH</name>
<dbReference type="GO" id="GO:0003700">
    <property type="term" value="F:DNA-binding transcription factor activity"/>
    <property type="evidence" value="ECO:0007669"/>
    <property type="project" value="InterPro"/>
</dbReference>
<evidence type="ECO:0000256" key="5">
    <source>
        <dbReference type="ARBA" id="ARBA00074140"/>
    </source>
</evidence>
<dbReference type="PANTHER" id="PTHR11019:SF199">
    <property type="entry name" value="HTH-TYPE TRANSCRIPTIONAL REGULATOR NIMR"/>
    <property type="match status" value="1"/>
</dbReference>
<proteinExistence type="predicted"/>
<evidence type="ECO:0000256" key="2">
    <source>
        <dbReference type="ARBA" id="ARBA00023015"/>
    </source>
</evidence>
<dbReference type="PROSITE" id="PS00041">
    <property type="entry name" value="HTH_ARAC_FAMILY_1"/>
    <property type="match status" value="1"/>
</dbReference>
<dbReference type="Proteomes" id="UP000194360">
    <property type="component" value="Unassembled WGS sequence"/>
</dbReference>
<evidence type="ECO:0000256" key="4">
    <source>
        <dbReference type="ARBA" id="ARBA00023163"/>
    </source>
</evidence>
<dbReference type="Gene3D" id="1.10.10.60">
    <property type="entry name" value="Homeodomain-like"/>
    <property type="match status" value="1"/>
</dbReference>
<dbReference type="Pfam" id="PF12833">
    <property type="entry name" value="HTH_18"/>
    <property type="match status" value="1"/>
</dbReference>
<dbReference type="InterPro" id="IPR018062">
    <property type="entry name" value="HTH_AraC-typ_CS"/>
</dbReference>
<evidence type="ECO:0000256" key="6">
    <source>
        <dbReference type="ARBA" id="ARBA00079449"/>
    </source>
</evidence>
<organism evidence="8 9">
    <name type="scientific">Pseudonocardia autotrophica</name>
    <name type="common">Amycolata autotrophica</name>
    <name type="synonym">Nocardia autotrophica</name>
    <dbReference type="NCBI Taxonomy" id="2074"/>
    <lineage>
        <taxon>Bacteria</taxon>
        <taxon>Bacillati</taxon>
        <taxon>Actinomycetota</taxon>
        <taxon>Actinomycetes</taxon>
        <taxon>Pseudonocardiales</taxon>
        <taxon>Pseudonocardiaceae</taxon>
        <taxon>Pseudonocardia</taxon>
    </lineage>
</organism>
<evidence type="ECO:0000256" key="3">
    <source>
        <dbReference type="ARBA" id="ARBA00023125"/>
    </source>
</evidence>
<comment type="caution">
    <text evidence="8">The sequence shown here is derived from an EMBL/GenBank/DDBJ whole genome shotgun (WGS) entry which is preliminary data.</text>
</comment>
<dbReference type="PROSITE" id="PS01124">
    <property type="entry name" value="HTH_ARAC_FAMILY_2"/>
    <property type="match status" value="1"/>
</dbReference>
<keyword evidence="9" id="KW-1185">Reference proteome</keyword>
<accession>A0A1Y2N632</accession>
<evidence type="ECO:0000256" key="1">
    <source>
        <dbReference type="ARBA" id="ARBA00022491"/>
    </source>
</evidence>
<protein>
    <recommendedName>
        <fullName evidence="5">HTH-type transcriptional regulator RipA</fullName>
    </recommendedName>
    <alternativeName>
        <fullName evidence="6">Repressor of iron proteins A</fullName>
    </alternativeName>
</protein>
<dbReference type="PANTHER" id="PTHR11019">
    <property type="entry name" value="HTH-TYPE TRANSCRIPTIONAL REGULATOR NIMR"/>
    <property type="match status" value="1"/>
</dbReference>
<keyword evidence="1" id="KW-0678">Repressor</keyword>
<evidence type="ECO:0000313" key="9">
    <source>
        <dbReference type="Proteomes" id="UP000194360"/>
    </source>
</evidence>
<keyword evidence="4" id="KW-0804">Transcription</keyword>
<dbReference type="SMART" id="SM00342">
    <property type="entry name" value="HTH_ARAC"/>
    <property type="match status" value="1"/>
</dbReference>
<dbReference type="SUPFAM" id="SSF46689">
    <property type="entry name" value="Homeodomain-like"/>
    <property type="match status" value="2"/>
</dbReference>
<keyword evidence="2" id="KW-0805">Transcription regulation</keyword>
<dbReference type="InterPro" id="IPR011051">
    <property type="entry name" value="RmlC_Cupin_sf"/>
</dbReference>
<dbReference type="GO" id="GO:0043565">
    <property type="term" value="F:sequence-specific DNA binding"/>
    <property type="evidence" value="ECO:0007669"/>
    <property type="project" value="InterPro"/>
</dbReference>
<reference evidence="8 9" key="1">
    <citation type="submission" date="2016-09" db="EMBL/GenBank/DDBJ databases">
        <title>Pseudonocardia autotrophica DSM535, a candidate organism with high potential of specific P450 cytochromes.</title>
        <authorList>
            <person name="Grumaz C."/>
            <person name="Vainshtein Y."/>
            <person name="Kirstahler P."/>
            <person name="Sohn K."/>
        </authorList>
    </citation>
    <scope>NUCLEOTIDE SEQUENCE [LARGE SCALE GENOMIC DNA]</scope>
    <source>
        <strain evidence="8 9">DSM 535</strain>
    </source>
</reference>
<dbReference type="FunFam" id="1.10.10.60:FF:000132">
    <property type="entry name" value="AraC family transcriptional regulator"/>
    <property type="match status" value="1"/>
</dbReference>
<sequence>MSMSGSVLAALRTEFDRGFSVDLHVHDFHLLSWSRYATVTHHTAERDWLVPPTHALWMPAGVPHSVTVVRGGLGYAVAMTGATRLPEPTGILVTPLVGELIVHLNGDPERTRATAEELLTELLEPVSSTVFTLPAPSDPRLREITRALVADPADGRDLAAWADHTATSVRTLTRTFQTETGMTFAQWRRHARVRAALTLLANGTSVGATARAVGYRKPSAFAEAFRQVTGRSPSEFG</sequence>
<dbReference type="STRING" id="2074.BG845_01158"/>
<evidence type="ECO:0000313" key="8">
    <source>
        <dbReference type="EMBL" id="OSY42916.1"/>
    </source>
</evidence>
<evidence type="ECO:0000259" key="7">
    <source>
        <dbReference type="PROSITE" id="PS01124"/>
    </source>
</evidence>